<dbReference type="EMBL" id="KI968708">
    <property type="protein sequence ID" value="EUN30055.1"/>
    <property type="molecule type" value="Genomic_DNA"/>
</dbReference>
<evidence type="ECO:0000313" key="2">
    <source>
        <dbReference type="Proteomes" id="UP000054337"/>
    </source>
</evidence>
<protein>
    <submittedName>
        <fullName evidence="1">Uncharacterized protein</fullName>
    </submittedName>
</protein>
<dbReference type="GeneID" id="26251332"/>
<dbReference type="HOGENOM" id="CLU_844634_0_0_1"/>
<gene>
    <name evidence="1" type="ORF">COCVIDRAFT_13475</name>
</gene>
<dbReference type="Proteomes" id="UP000054337">
    <property type="component" value="Unassembled WGS sequence"/>
</dbReference>
<dbReference type="AlphaFoldDB" id="W7EW14"/>
<name>W7EW14_BIPV3</name>
<reference evidence="1 2" key="1">
    <citation type="journal article" date="2013" name="PLoS Genet.">
        <title>Comparative genome structure, secondary metabolite, and effector coding capacity across Cochliobolus pathogens.</title>
        <authorList>
            <person name="Condon B.J."/>
            <person name="Leng Y."/>
            <person name="Wu D."/>
            <person name="Bushley K.E."/>
            <person name="Ohm R.A."/>
            <person name="Otillar R."/>
            <person name="Martin J."/>
            <person name="Schackwitz W."/>
            <person name="Grimwood J."/>
            <person name="MohdZainudin N."/>
            <person name="Xue C."/>
            <person name="Wang R."/>
            <person name="Manning V.A."/>
            <person name="Dhillon B."/>
            <person name="Tu Z.J."/>
            <person name="Steffenson B.J."/>
            <person name="Salamov A."/>
            <person name="Sun H."/>
            <person name="Lowry S."/>
            <person name="LaButti K."/>
            <person name="Han J."/>
            <person name="Copeland A."/>
            <person name="Lindquist E."/>
            <person name="Barry K."/>
            <person name="Schmutz J."/>
            <person name="Baker S.E."/>
            <person name="Ciuffetti L.M."/>
            <person name="Grigoriev I.V."/>
            <person name="Zhong S."/>
            <person name="Turgeon B.G."/>
        </authorList>
    </citation>
    <scope>NUCLEOTIDE SEQUENCE [LARGE SCALE GENOMIC DNA]</scope>
    <source>
        <strain evidence="1 2">FI3</strain>
    </source>
</reference>
<evidence type="ECO:0000313" key="1">
    <source>
        <dbReference type="EMBL" id="EUN30055.1"/>
    </source>
</evidence>
<accession>W7EW14</accession>
<proteinExistence type="predicted"/>
<sequence length="329" mass="37415">MVAGMVLAGPELCLVCVLLWMMYRTYTCRAGYNRRSPVIDIDSPLPNSHLLLPVTDKFNHLCILYLVSMAVPLVSDDGIILHLHQELCNAVCDDRAAKFQIFSEKVWMRLGHEPPLADAIVNDFVAMLHNVDNLLLAQLVIPELRPAAPAPDNPFQRDVLFQIQLRRPILDLFQARPTGYDTEAQRLHEEEKRILKDADWHRACLLLYGRANINDEQKENVRQWDTPPFHTTVLERLEPSVSIHETNQTHDSFSNYCNHVRLNCVLSAPSRGNRRLSLQPHKTTMPYTAILTSLRFGIAQSMNADVADSEVNYTKFKSHTATGAWLPDS</sequence>
<dbReference type="RefSeq" id="XP_014559583.1">
    <property type="nucleotide sequence ID" value="XM_014704097.1"/>
</dbReference>
<keyword evidence="2" id="KW-1185">Reference proteome</keyword>
<organism evidence="1 2">
    <name type="scientific">Bipolaris victoriae (strain FI3)</name>
    <name type="common">Victoria blight of oats agent</name>
    <name type="synonym">Cochliobolus victoriae</name>
    <dbReference type="NCBI Taxonomy" id="930091"/>
    <lineage>
        <taxon>Eukaryota</taxon>
        <taxon>Fungi</taxon>
        <taxon>Dikarya</taxon>
        <taxon>Ascomycota</taxon>
        <taxon>Pezizomycotina</taxon>
        <taxon>Dothideomycetes</taxon>
        <taxon>Pleosporomycetidae</taxon>
        <taxon>Pleosporales</taxon>
        <taxon>Pleosporineae</taxon>
        <taxon>Pleosporaceae</taxon>
        <taxon>Bipolaris</taxon>
    </lineage>
</organism>